<sequence length="54" mass="5961">MCEVIFLNGLIHRKCPGETFTPFSFTAQKKKTVLVVFGIQDSIVTVMVPACIAM</sequence>
<reference evidence="1" key="2">
    <citation type="journal article" date="2015" name="Fish Shellfish Immunol.">
        <title>Early steps in the European eel (Anguilla anguilla)-Vibrio vulnificus interaction in the gills: Role of the RtxA13 toxin.</title>
        <authorList>
            <person name="Callol A."/>
            <person name="Pajuelo D."/>
            <person name="Ebbesson L."/>
            <person name="Teles M."/>
            <person name="MacKenzie S."/>
            <person name="Amaro C."/>
        </authorList>
    </citation>
    <scope>NUCLEOTIDE SEQUENCE</scope>
</reference>
<protein>
    <submittedName>
        <fullName evidence="1">Uncharacterized protein</fullName>
    </submittedName>
</protein>
<dbReference type="EMBL" id="GBXM01059261">
    <property type="protein sequence ID" value="JAH49316.1"/>
    <property type="molecule type" value="Transcribed_RNA"/>
</dbReference>
<dbReference type="AlphaFoldDB" id="A0A0E9T6T9"/>
<proteinExistence type="predicted"/>
<reference evidence="1" key="1">
    <citation type="submission" date="2014-11" db="EMBL/GenBank/DDBJ databases">
        <authorList>
            <person name="Amaro Gonzalez C."/>
        </authorList>
    </citation>
    <scope>NUCLEOTIDE SEQUENCE</scope>
</reference>
<accession>A0A0E9T6T9</accession>
<evidence type="ECO:0000313" key="1">
    <source>
        <dbReference type="EMBL" id="JAH49316.1"/>
    </source>
</evidence>
<organism evidence="1">
    <name type="scientific">Anguilla anguilla</name>
    <name type="common">European freshwater eel</name>
    <name type="synonym">Muraena anguilla</name>
    <dbReference type="NCBI Taxonomy" id="7936"/>
    <lineage>
        <taxon>Eukaryota</taxon>
        <taxon>Metazoa</taxon>
        <taxon>Chordata</taxon>
        <taxon>Craniata</taxon>
        <taxon>Vertebrata</taxon>
        <taxon>Euteleostomi</taxon>
        <taxon>Actinopterygii</taxon>
        <taxon>Neopterygii</taxon>
        <taxon>Teleostei</taxon>
        <taxon>Anguilliformes</taxon>
        <taxon>Anguillidae</taxon>
        <taxon>Anguilla</taxon>
    </lineage>
</organism>
<name>A0A0E9T6T9_ANGAN</name>